<dbReference type="SUPFAM" id="SSF57933">
    <property type="entry name" value="TAZ domain"/>
    <property type="match status" value="2"/>
</dbReference>
<dbReference type="PRINTS" id="PR00503">
    <property type="entry name" value="BROMODOMAIN"/>
</dbReference>
<keyword evidence="8 20" id="KW-0863">Zinc-finger</keyword>
<feature type="compositionally biased region" description="Polar residues" evidence="21">
    <location>
        <begin position="299"/>
        <end position="327"/>
    </location>
</feature>
<dbReference type="GO" id="GO:0008270">
    <property type="term" value="F:zinc ion binding"/>
    <property type="evidence" value="ECO:0007669"/>
    <property type="project" value="UniProtKB-KW"/>
</dbReference>
<evidence type="ECO:0000259" key="25">
    <source>
        <dbReference type="PROSITE" id="PS50952"/>
    </source>
</evidence>
<evidence type="ECO:0000256" key="1">
    <source>
        <dbReference type="ARBA" id="ARBA00002581"/>
    </source>
</evidence>
<reference evidence="28" key="2">
    <citation type="submission" date="2023-11" db="UniProtKB">
        <authorList>
            <consortium name="WormBaseParasite"/>
        </authorList>
    </citation>
    <scope>IDENTIFICATION</scope>
</reference>
<dbReference type="CDD" id="cd05495">
    <property type="entry name" value="Bromo_cbp_like"/>
    <property type="match status" value="1"/>
</dbReference>
<evidence type="ECO:0000256" key="14">
    <source>
        <dbReference type="ARBA" id="ARBA00023163"/>
    </source>
</evidence>
<evidence type="ECO:0000259" key="23">
    <source>
        <dbReference type="PROSITE" id="PS50134"/>
    </source>
</evidence>
<feature type="domain" description="ZZ-type" evidence="24">
    <location>
        <begin position="1076"/>
        <end position="1124"/>
    </location>
</feature>
<dbReference type="GO" id="GO:0005667">
    <property type="term" value="C:transcription regulator complex"/>
    <property type="evidence" value="ECO:0007669"/>
    <property type="project" value="TreeGrafter"/>
</dbReference>
<feature type="compositionally biased region" description="Low complexity" evidence="21">
    <location>
        <begin position="1712"/>
        <end position="1723"/>
    </location>
</feature>
<dbReference type="Pfam" id="PF08214">
    <property type="entry name" value="HAT_KAT11"/>
    <property type="match status" value="1"/>
</dbReference>
<dbReference type="InterPro" id="IPR013178">
    <property type="entry name" value="Histone_AcTrfase_Rtt109/CBP"/>
</dbReference>
<evidence type="ECO:0000256" key="15">
    <source>
        <dbReference type="ARBA" id="ARBA00023242"/>
    </source>
</evidence>
<feature type="compositionally biased region" description="Basic and acidic residues" evidence="21">
    <location>
        <begin position="915"/>
        <end position="927"/>
    </location>
</feature>
<evidence type="ECO:0000256" key="4">
    <source>
        <dbReference type="ARBA" id="ARBA00022481"/>
    </source>
</evidence>
<dbReference type="InterPro" id="IPR000197">
    <property type="entry name" value="Znf_TAZ"/>
</dbReference>
<dbReference type="PROSITE" id="PS51727">
    <property type="entry name" value="CBP_P300_HAT"/>
    <property type="match status" value="1"/>
</dbReference>
<feature type="domain" description="Bromo" evidence="22">
    <location>
        <begin position="454"/>
        <end position="526"/>
    </location>
</feature>
<dbReference type="InterPro" id="IPR035898">
    <property type="entry name" value="TAZ_dom_sf"/>
</dbReference>
<evidence type="ECO:0000259" key="26">
    <source>
        <dbReference type="PROSITE" id="PS51727"/>
    </source>
</evidence>
<feature type="region of interest" description="Disordered" evidence="21">
    <location>
        <begin position="1753"/>
        <end position="1856"/>
    </location>
</feature>
<feature type="compositionally biased region" description="Polar residues" evidence="21">
    <location>
        <begin position="1454"/>
        <end position="1464"/>
    </location>
</feature>
<dbReference type="InterPro" id="IPR013083">
    <property type="entry name" value="Znf_RING/FYVE/PHD"/>
</dbReference>
<dbReference type="Gene3D" id="2.10.110.40">
    <property type="match status" value="1"/>
</dbReference>
<feature type="compositionally biased region" description="Low complexity" evidence="21">
    <location>
        <begin position="1406"/>
        <end position="1417"/>
    </location>
</feature>
<dbReference type="InterPro" id="IPR036427">
    <property type="entry name" value="Bromodomain-like_sf"/>
</dbReference>
<keyword evidence="11" id="KW-0805">Transcription regulation</keyword>
<feature type="compositionally biased region" description="Low complexity" evidence="21">
    <location>
        <begin position="1330"/>
        <end position="1340"/>
    </location>
</feature>
<dbReference type="SUPFAM" id="SSF57850">
    <property type="entry name" value="RING/U-box"/>
    <property type="match status" value="1"/>
</dbReference>
<evidence type="ECO:0000256" key="7">
    <source>
        <dbReference type="ARBA" id="ARBA00022737"/>
    </source>
</evidence>
<dbReference type="PROSITE" id="PS50014">
    <property type="entry name" value="BROMODOMAIN_2"/>
    <property type="match status" value="1"/>
</dbReference>
<dbReference type="InterPro" id="IPR010303">
    <property type="entry name" value="RING_CBP-p300"/>
</dbReference>
<evidence type="ECO:0000259" key="24">
    <source>
        <dbReference type="PROSITE" id="PS50135"/>
    </source>
</evidence>
<reference evidence="27" key="1">
    <citation type="submission" date="2022-06" db="EMBL/GenBank/DDBJ databases">
        <authorList>
            <person name="Berger JAMES D."/>
            <person name="Berger JAMES D."/>
        </authorList>
    </citation>
    <scope>NUCLEOTIDE SEQUENCE [LARGE SCALE GENOMIC DNA]</scope>
</reference>
<dbReference type="Pfam" id="PF06001">
    <property type="entry name" value="RING_CBP-p300"/>
    <property type="match status" value="1"/>
</dbReference>
<dbReference type="SMART" id="SM00291">
    <property type="entry name" value="ZnF_ZZ"/>
    <property type="match status" value="1"/>
</dbReference>
<keyword evidence="4" id="KW-0488">Methylation</keyword>
<feature type="region of interest" description="Disordered" evidence="21">
    <location>
        <begin position="1708"/>
        <end position="1727"/>
    </location>
</feature>
<dbReference type="InterPro" id="IPR043145">
    <property type="entry name" value="Znf_ZZ_sf"/>
</dbReference>
<dbReference type="InterPro" id="IPR038547">
    <property type="entry name" value="RING_CBP-p300_sf"/>
</dbReference>
<dbReference type="EC" id="2.3.1.48" evidence="3"/>
<keyword evidence="5" id="KW-0808">Transferase</keyword>
<feature type="region of interest" description="Disordered" evidence="21">
    <location>
        <begin position="126"/>
        <end position="191"/>
    </location>
</feature>
<dbReference type="PROSITE" id="PS50135">
    <property type="entry name" value="ZF_ZZ_2"/>
    <property type="match status" value="1"/>
</dbReference>
<dbReference type="SMART" id="SM00297">
    <property type="entry name" value="BROMO"/>
    <property type="match status" value="1"/>
</dbReference>
<evidence type="ECO:0000313" key="28">
    <source>
        <dbReference type="WBParaSite" id="TREG1_106650.1"/>
    </source>
</evidence>
<dbReference type="GO" id="GO:0140297">
    <property type="term" value="F:DNA-binding transcription factor binding"/>
    <property type="evidence" value="ECO:0007669"/>
    <property type="project" value="UniProtKB-ARBA"/>
</dbReference>
<evidence type="ECO:0000256" key="13">
    <source>
        <dbReference type="ARBA" id="ARBA00023159"/>
    </source>
</evidence>
<dbReference type="Gene3D" id="3.30.40.10">
    <property type="entry name" value="Zinc/RING finger domain, C3HC4 (zinc finger)"/>
    <property type="match status" value="1"/>
</dbReference>
<evidence type="ECO:0000256" key="21">
    <source>
        <dbReference type="SAM" id="MobiDB-lite"/>
    </source>
</evidence>
<feature type="compositionally biased region" description="Low complexity" evidence="21">
    <location>
        <begin position="1972"/>
        <end position="1988"/>
    </location>
</feature>
<dbReference type="Pfam" id="PF00569">
    <property type="entry name" value="ZZ"/>
    <property type="match status" value="1"/>
</dbReference>
<comment type="function">
    <text evidence="1">Acetyltransferase enzyme. Acetylates histones, giving a specific tag for transcriptional activation.</text>
</comment>
<evidence type="ECO:0000256" key="2">
    <source>
        <dbReference type="ARBA" id="ARBA00004123"/>
    </source>
</evidence>
<dbReference type="Gene3D" id="3.30.60.90">
    <property type="match status" value="1"/>
</dbReference>
<keyword evidence="12 18" id="KW-0103">Bromodomain</keyword>
<keyword evidence="13" id="KW-0010">Activator</keyword>
<dbReference type="GO" id="GO:0003713">
    <property type="term" value="F:transcription coactivator activity"/>
    <property type="evidence" value="ECO:0007669"/>
    <property type="project" value="TreeGrafter"/>
</dbReference>
<evidence type="ECO:0000256" key="9">
    <source>
        <dbReference type="ARBA" id="ARBA00022833"/>
    </source>
</evidence>
<dbReference type="SUPFAM" id="SSF57903">
    <property type="entry name" value="FYVE/PHD zinc finger"/>
    <property type="match status" value="1"/>
</dbReference>
<dbReference type="SMART" id="SM00551">
    <property type="entry name" value="ZnF_TAZ"/>
    <property type="match status" value="2"/>
</dbReference>
<feature type="compositionally biased region" description="Low complexity" evidence="21">
    <location>
        <begin position="1790"/>
        <end position="1799"/>
    </location>
</feature>
<feature type="compositionally biased region" description="Basic and acidic residues" evidence="21">
    <location>
        <begin position="942"/>
        <end position="955"/>
    </location>
</feature>
<feature type="region of interest" description="Disordered" evidence="21">
    <location>
        <begin position="295"/>
        <end position="327"/>
    </location>
</feature>
<comment type="subcellular location">
    <subcellularLocation>
        <location evidence="2">Nucleus</location>
    </subcellularLocation>
</comment>
<feature type="region of interest" description="Disordered" evidence="21">
    <location>
        <begin position="349"/>
        <end position="429"/>
    </location>
</feature>
<dbReference type="InterPro" id="IPR056484">
    <property type="entry name" value="PHD_P300"/>
</dbReference>
<feature type="domain" description="KIX" evidence="25">
    <location>
        <begin position="205"/>
        <end position="284"/>
    </location>
</feature>
<feature type="compositionally biased region" description="Polar residues" evidence="21">
    <location>
        <begin position="1341"/>
        <end position="1361"/>
    </location>
</feature>
<proteinExistence type="predicted"/>
<dbReference type="Pfam" id="PF02172">
    <property type="entry name" value="KIX"/>
    <property type="match status" value="1"/>
</dbReference>
<evidence type="ECO:0000256" key="17">
    <source>
        <dbReference type="ARBA" id="ARBA00048017"/>
    </source>
</evidence>
<feature type="region of interest" description="Disordered" evidence="21">
    <location>
        <begin position="1302"/>
        <end position="1361"/>
    </location>
</feature>
<feature type="compositionally biased region" description="Polar residues" evidence="21">
    <location>
        <begin position="175"/>
        <end position="191"/>
    </location>
</feature>
<keyword evidence="10" id="KW-0156">Chromatin regulator</keyword>
<dbReference type="SMART" id="SM01250">
    <property type="entry name" value="KAT11"/>
    <property type="match status" value="1"/>
</dbReference>
<dbReference type="CDD" id="cd15557">
    <property type="entry name" value="PHD_CBP_p300"/>
    <property type="match status" value="1"/>
</dbReference>
<dbReference type="PROSITE" id="PS50952">
    <property type="entry name" value="KIX"/>
    <property type="match status" value="1"/>
</dbReference>
<dbReference type="InterPro" id="IPR036529">
    <property type="entry name" value="KIX_dom_sf"/>
</dbReference>
<dbReference type="SUPFAM" id="SSF47040">
    <property type="entry name" value="Kix domain of CBP (creb binding protein)"/>
    <property type="match status" value="1"/>
</dbReference>
<feature type="domain" description="TAZ-type" evidence="23">
    <location>
        <begin position="1139"/>
        <end position="1219"/>
    </location>
</feature>
<keyword evidence="16" id="KW-0012">Acyltransferase</keyword>
<dbReference type="InterPro" id="IPR031162">
    <property type="entry name" value="CBP_P300_HAT"/>
</dbReference>
<organism evidence="27 28">
    <name type="scientific">Trichobilharzia regenti</name>
    <name type="common">Nasal bird schistosome</name>
    <dbReference type="NCBI Taxonomy" id="157069"/>
    <lineage>
        <taxon>Eukaryota</taxon>
        <taxon>Metazoa</taxon>
        <taxon>Spiralia</taxon>
        <taxon>Lophotrochozoa</taxon>
        <taxon>Platyhelminthes</taxon>
        <taxon>Trematoda</taxon>
        <taxon>Digenea</taxon>
        <taxon>Strigeidida</taxon>
        <taxon>Schistosomatoidea</taxon>
        <taxon>Schistosomatidae</taxon>
        <taxon>Trichobilharzia</taxon>
    </lineage>
</organism>
<dbReference type="PROSITE" id="PS50134">
    <property type="entry name" value="ZF_TAZ"/>
    <property type="match status" value="2"/>
</dbReference>
<feature type="region of interest" description="Disordered" evidence="21">
    <location>
        <begin position="1969"/>
        <end position="1993"/>
    </location>
</feature>
<dbReference type="Gene3D" id="1.20.1020.10">
    <property type="entry name" value="TAZ domain"/>
    <property type="match status" value="2"/>
</dbReference>
<evidence type="ECO:0000256" key="10">
    <source>
        <dbReference type="ARBA" id="ARBA00022853"/>
    </source>
</evidence>
<dbReference type="GO" id="GO:0045944">
    <property type="term" value="P:positive regulation of transcription by RNA polymerase II"/>
    <property type="evidence" value="ECO:0007669"/>
    <property type="project" value="TreeGrafter"/>
</dbReference>
<comment type="catalytic activity">
    <reaction evidence="17">
        <text>L-lysyl-[protein] + acetyl-CoA = N(6)-acetyl-L-lysyl-[protein] + CoA + H(+)</text>
        <dbReference type="Rhea" id="RHEA:45948"/>
        <dbReference type="Rhea" id="RHEA-COMP:9752"/>
        <dbReference type="Rhea" id="RHEA-COMP:10731"/>
        <dbReference type="ChEBI" id="CHEBI:15378"/>
        <dbReference type="ChEBI" id="CHEBI:29969"/>
        <dbReference type="ChEBI" id="CHEBI:57287"/>
        <dbReference type="ChEBI" id="CHEBI:57288"/>
        <dbReference type="ChEBI" id="CHEBI:61930"/>
        <dbReference type="EC" id="2.3.1.48"/>
    </reaction>
</comment>
<dbReference type="Proteomes" id="UP000050795">
    <property type="component" value="Unassembled WGS sequence"/>
</dbReference>
<dbReference type="GO" id="GO:0005634">
    <property type="term" value="C:nucleus"/>
    <property type="evidence" value="ECO:0007669"/>
    <property type="project" value="UniProtKB-SubCell"/>
</dbReference>
<dbReference type="GO" id="GO:0000123">
    <property type="term" value="C:histone acetyltransferase complex"/>
    <property type="evidence" value="ECO:0007669"/>
    <property type="project" value="TreeGrafter"/>
</dbReference>
<evidence type="ECO:0000256" key="5">
    <source>
        <dbReference type="ARBA" id="ARBA00022679"/>
    </source>
</evidence>
<dbReference type="Gene3D" id="1.20.920.10">
    <property type="entry name" value="Bromodomain-like"/>
    <property type="match status" value="1"/>
</dbReference>
<dbReference type="SUPFAM" id="SSF47370">
    <property type="entry name" value="Bromodomain"/>
    <property type="match status" value="1"/>
</dbReference>
<evidence type="ECO:0000256" key="12">
    <source>
        <dbReference type="ARBA" id="ARBA00023117"/>
    </source>
</evidence>
<feature type="compositionally biased region" description="Basic and acidic residues" evidence="21">
    <location>
        <begin position="396"/>
        <end position="424"/>
    </location>
</feature>
<dbReference type="InterPro" id="IPR000433">
    <property type="entry name" value="Znf_ZZ"/>
</dbReference>
<dbReference type="CDD" id="cd15802">
    <property type="entry name" value="RING_CBP-p300"/>
    <property type="match status" value="1"/>
</dbReference>
<dbReference type="PANTHER" id="PTHR13808:SF1">
    <property type="entry name" value="HISTONE ACETYLTRANSFERASE"/>
    <property type="match status" value="1"/>
</dbReference>
<dbReference type="Pfam" id="PF00439">
    <property type="entry name" value="Bromodomain"/>
    <property type="match status" value="1"/>
</dbReference>
<feature type="compositionally biased region" description="Polar residues" evidence="21">
    <location>
        <begin position="1391"/>
        <end position="1405"/>
    </location>
</feature>
<keyword evidence="15" id="KW-0539">Nucleus</keyword>
<dbReference type="GO" id="GO:0004402">
    <property type="term" value="F:histone acetyltransferase activity"/>
    <property type="evidence" value="ECO:0007669"/>
    <property type="project" value="InterPro"/>
</dbReference>
<feature type="region of interest" description="Disordered" evidence="21">
    <location>
        <begin position="1522"/>
        <end position="1556"/>
    </location>
</feature>
<dbReference type="GO" id="GO:0031490">
    <property type="term" value="F:chromatin DNA binding"/>
    <property type="evidence" value="ECO:0007669"/>
    <property type="project" value="TreeGrafter"/>
</dbReference>
<dbReference type="InterPro" id="IPR001487">
    <property type="entry name" value="Bromodomain"/>
</dbReference>
<dbReference type="InterPro" id="IPR003101">
    <property type="entry name" value="KIX_dom"/>
</dbReference>
<feature type="region of interest" description="Disordered" evidence="21">
    <location>
        <begin position="915"/>
        <end position="966"/>
    </location>
</feature>
<feature type="compositionally biased region" description="Low complexity" evidence="21">
    <location>
        <begin position="1302"/>
        <end position="1322"/>
    </location>
</feature>
<feature type="compositionally biased region" description="Polar residues" evidence="21">
    <location>
        <begin position="1419"/>
        <end position="1445"/>
    </location>
</feature>
<feature type="zinc finger region" description="TAZ-type" evidence="19">
    <location>
        <begin position="1139"/>
        <end position="1219"/>
    </location>
</feature>
<evidence type="ECO:0000256" key="19">
    <source>
        <dbReference type="PROSITE-ProRule" id="PRU00203"/>
    </source>
</evidence>
<sequence length="2018" mass="227806">MTAIFCVSTGSFLDTLVFKISGVNMQSSTTTDRTQGLSTETKMILMQQQLALLLHADHCERLERRGLVTNCVDRNCSEIRSLLPHLQSCSRERECNVPHCISSKYIMRHYRSCRDMECKVCSAIRKPPGNSTSSSSSSSSSSSVSSNISCSQNGLSSNQKYDLPSLNGMKASDSPLPSQKNSHVAGSCESQSVPMVNGEASRVPLNESRITDQQRELAMKKFVNDISLSIFPTANPTAYSDPRMKQFLDYVKRMEKEVFMKSKTTEEYFKTMALRYHNIHSELKEKRRLREACPPLQNGEASNTAQSSDSTNSTASENGCSSKVNSCDQDQFSDALEIVSKREEEIQQGVKTEISAENSSNSSGFVEASEDRDNKQNSNSPEVKYNPVASTETVEGDTKATTDEKSEPDSKTPEPSNTDEKKVDPQAPREPVRKRIWYSNELLQYFLPVVTKISKEKDAEPFLTPVDWKFLEIYDYPQIVSDPMDLSTIRKKLEDREYKDPWEIVDDFWLMLNNAWLYNKKTSKVYKTCTRLAETFESIIDPVMQSLGFCCGREHYYQPPTLTCLTPKFCTIYRDAVYYVYKSDGQTPGLLEQNYTVCERCYNEAMDQIALDSDSSSPVNVQKRLMEKCKNDVKEKEPFVFCKHCGRKWHKVCAIYLEEIWPDGFICNHCIVNYGLKRAENRFTAKKLATCKLSNFLEKRVNDFLKKKEANAGDVIIRVLAAADKTVEVKSGMKTRFCDNGEMPESFPYRVKAIFAFQEIDGQEVCFFGLHVQEYGSECPLPNTRRVYVAYLDSVYFFRPKQYRTEIYHELLVGYIHYAKLLGFTMAHIWACPPSEGDDYIFYMHPPDQKIPKPKRLQEWYQKMLKKALFERIVVDYKDICQDASESHLISPAELAYFEGDFWPNTLEEIFKEMDEENAKRKQEQEALARGGGGGDDDDEAKENVQTKENDENPGKKKAKRRKLKRSASITITGKRKRLGGIGSGDVANEVARRVYEIMEKHKENFFVIRLHPQNSVASLPPIKDPDPLINSELMECRGAFLEKAREKHLEFSSLRRAKYSTLVMLYELHNENRQPLMYTCNVCSAQLETPWHCKQCIEYDLCPRCYETENHPHPMVKIGIGLDDCNKGQELNNDAAIQESGRDKLSRWVKALGHSCYCRDANCRVYACKTMKYQIQHFRVHSTDRNQCSVCRFIYYLCCYHSKTCHELKCLVPFCPKLKAKMKQQQKQQRLKQTQMLRRRMATMQRCNSMTPNHQPTPPPPSQSYQQCSQSSTSDCISSPMSIPMQSSPFASATKSVVDSISSTKSNFPSPSSSFQNTQQSVHPSKGIVPSPSVPRSPSIASTSASPCVQNLPQSTGVHNPSVLPSETDQLMNANVDVSRTSFNYQSQNRLPLSTPQHLASFSSQQQRQQVPERPQLSMPNSMVPNYVVSQHNFQSHPSSSGHSVINRPSLPPNSTFMDTSSPKPFVHQSCVTSMDIDSPYSQQMMPGQRFLGEAEHNSCTFNKQQQQQVPIRHPSQTYPQVIDGQNPGTLLPPNQPSSSATNPTANWRQPGSALSSNIIYPQGSSVCSSQQNTSVVRSTPAPSSLLPQSMGSVTPPNAGVIVPCGVSPEDLRIVQQAYTTMRQRGAPASEFSNWLNSNPQYLRAWQYLQQSHMNSMNNQQQQQIQQQQQHQQQQQMQHIQLQQQQQQQPQMSGCVVSNTTNPYSCPMGVQQQQQPQQQQQQHNTYSTCQISQNLQSVPGPRLLPPQARYSYPQIQQQQQPQPPLPQQQQQTIIANSQPQSWSSSMHVQQQQMQQQQQPRFRQVITAPNFNQQQQPPNNHQQFSMPCHQQQQQVNRLPCTSLSPTQPTSNSPQRYIMSQTNLPQPLLTNQIPSASSPVSNNISRCPPPQPPPNAMISPQMMAPLPRCTNNPPTMPSSVAASSTMGFVNPTTGGCGVGGGGGGMGGPVRSVVQPSPHYSSVMLSQLLGPGQTSNLTNNNSSNNLSSSSMPEYSNLLPNKQHLVRQEFIPSTVFQQKLN</sequence>
<keyword evidence="6 19" id="KW-0479">Metal-binding</keyword>
<feature type="domain" description="CBP/p300-type HAT" evidence="26">
    <location>
        <begin position="682"/>
        <end position="1074"/>
    </location>
</feature>
<feature type="compositionally biased region" description="Polar residues" evidence="21">
    <location>
        <begin position="1828"/>
        <end position="1856"/>
    </location>
</feature>
<keyword evidence="7" id="KW-0677">Repeat</keyword>
<feature type="compositionally biased region" description="Low complexity" evidence="21">
    <location>
        <begin position="1809"/>
        <end position="1824"/>
    </location>
</feature>
<dbReference type="Pfam" id="PF23570">
    <property type="entry name" value="PHD_P300"/>
    <property type="match status" value="1"/>
</dbReference>
<accession>A0AA85IVX8</accession>
<keyword evidence="9 19" id="KW-0862">Zinc</keyword>
<evidence type="ECO:0000313" key="27">
    <source>
        <dbReference type="Proteomes" id="UP000050795"/>
    </source>
</evidence>
<evidence type="ECO:0000256" key="16">
    <source>
        <dbReference type="ARBA" id="ARBA00023315"/>
    </source>
</evidence>
<dbReference type="WBParaSite" id="TREG1_106650.1">
    <property type="protein sequence ID" value="TREG1_106650.1"/>
    <property type="gene ID" value="TREG1_106650"/>
</dbReference>
<feature type="compositionally biased region" description="Basic residues" evidence="21">
    <location>
        <begin position="956"/>
        <end position="966"/>
    </location>
</feature>
<feature type="compositionally biased region" description="Polar residues" evidence="21">
    <location>
        <begin position="1538"/>
        <end position="1556"/>
    </location>
</feature>
<dbReference type="PANTHER" id="PTHR13808">
    <property type="entry name" value="CBP/P300-RELATED"/>
    <property type="match status" value="1"/>
</dbReference>
<feature type="region of interest" description="Disordered" evidence="21">
    <location>
        <begin position="1391"/>
        <end position="1464"/>
    </location>
</feature>
<feature type="domain" description="TAZ-type" evidence="23">
    <location>
        <begin position="39"/>
        <end position="124"/>
    </location>
</feature>
<dbReference type="Pfam" id="PF02135">
    <property type="entry name" value="zf-TAZ"/>
    <property type="match status" value="1"/>
</dbReference>
<dbReference type="InterPro" id="IPR011011">
    <property type="entry name" value="Znf_FYVE_PHD"/>
</dbReference>
<evidence type="ECO:0000256" key="11">
    <source>
        <dbReference type="ARBA" id="ARBA00023015"/>
    </source>
</evidence>
<name>A0AA85IVX8_TRIRE</name>
<evidence type="ECO:0000256" key="3">
    <source>
        <dbReference type="ARBA" id="ARBA00013184"/>
    </source>
</evidence>
<keyword evidence="27" id="KW-1185">Reference proteome</keyword>
<dbReference type="Gene3D" id="1.10.246.20">
    <property type="entry name" value="Coactivator CBP, KIX domain"/>
    <property type="match status" value="1"/>
</dbReference>
<evidence type="ECO:0000259" key="22">
    <source>
        <dbReference type="PROSITE" id="PS50014"/>
    </source>
</evidence>
<feature type="compositionally biased region" description="Low complexity" evidence="21">
    <location>
        <begin position="131"/>
        <end position="151"/>
    </location>
</feature>
<feature type="compositionally biased region" description="Low complexity" evidence="21">
    <location>
        <begin position="1264"/>
        <end position="1280"/>
    </location>
</feature>
<evidence type="ECO:0000256" key="18">
    <source>
        <dbReference type="PROSITE-ProRule" id="PRU00035"/>
    </source>
</evidence>
<feature type="compositionally biased region" description="Polar residues" evidence="21">
    <location>
        <begin position="355"/>
        <end position="364"/>
    </location>
</feature>
<evidence type="ECO:0000256" key="20">
    <source>
        <dbReference type="PROSITE-ProRule" id="PRU00228"/>
    </source>
</evidence>
<feature type="region of interest" description="Disordered" evidence="21">
    <location>
        <begin position="1249"/>
        <end position="1280"/>
    </location>
</feature>
<evidence type="ECO:0000256" key="8">
    <source>
        <dbReference type="ARBA" id="ARBA00022771"/>
    </source>
</evidence>
<feature type="compositionally biased region" description="Low complexity" evidence="21">
    <location>
        <begin position="1768"/>
        <end position="1781"/>
    </location>
</feature>
<keyword evidence="14" id="KW-0804">Transcription</keyword>
<evidence type="ECO:0000256" key="6">
    <source>
        <dbReference type="ARBA" id="ARBA00022723"/>
    </source>
</evidence>
<feature type="zinc finger region" description="TAZ-type" evidence="19">
    <location>
        <begin position="39"/>
        <end position="124"/>
    </location>
</feature>
<protein>
    <recommendedName>
        <fullName evidence="3">histone acetyltransferase</fullName>
        <ecNumber evidence="3">2.3.1.48</ecNumber>
    </recommendedName>
</protein>